<sequence>MVQRWLVDEECGDARLVVVTERGVGVVPGEVVDAGAAAVWGLVRSAQAENPGRITIVDADADAVLTAHTLPSLLATDEPQLALRGAELHAPRLTRTAPENSEPVSLDPDGTVLVTGGTGDLGALVARHLVHRYGARHLVLVSRSGARAAGTAELQAELAAAGAQAEVVSCDVADRAAVAQLLSAVPAEHPLTGVVHCAGALDDGVIGALDEQRIGRVFAPKYDALCHLDELTRESDLELFVLFSSAAGVLGTPGQGNYAAANAAADAVVRARRAAGLPGVSMAWGWWGQGSGLTGKLSEADRERFARGGVVAMSPDEGLALFDAALAHGDPELVPVKLDVTKLGHVGTLSPLLSGLVAGPAGTARRTAHSGDGRNNTEALRAKLAALPGPEQERLLLDLVVSQVATVLGHSRAAGVEASKPFTALGFDSLTAVELRNRLSQETGLRLPATLTFDHPTPLALTQFLQTEISPSETQTLDWAMNEIDKMESVLSELPPDDAVRARVTDRLRVLLSRAGEPTSEVSGAVLTEQLQASSSEELFQFVDRQLGA</sequence>
<dbReference type="PROSITE" id="PS00012">
    <property type="entry name" value="PHOSPHOPANTETHEINE"/>
    <property type="match status" value="1"/>
</dbReference>
<dbReference type="InterPro" id="IPR020806">
    <property type="entry name" value="PKS_PP-bd"/>
</dbReference>
<dbReference type="GO" id="GO:0017000">
    <property type="term" value="P:antibiotic biosynthetic process"/>
    <property type="evidence" value="ECO:0007669"/>
    <property type="project" value="UniProtKB-ARBA"/>
</dbReference>
<dbReference type="InterPro" id="IPR036736">
    <property type="entry name" value="ACP-like_sf"/>
</dbReference>
<dbReference type="InterPro" id="IPR057326">
    <property type="entry name" value="KR_dom"/>
</dbReference>
<dbReference type="GO" id="GO:0006633">
    <property type="term" value="P:fatty acid biosynthetic process"/>
    <property type="evidence" value="ECO:0007669"/>
    <property type="project" value="TreeGrafter"/>
</dbReference>
<evidence type="ECO:0000256" key="1">
    <source>
        <dbReference type="ARBA" id="ARBA00022450"/>
    </source>
</evidence>
<dbReference type="Gene3D" id="3.40.50.720">
    <property type="entry name" value="NAD(P)-binding Rossmann-like Domain"/>
    <property type="match status" value="1"/>
</dbReference>
<dbReference type="PANTHER" id="PTHR43775">
    <property type="entry name" value="FATTY ACID SYNTHASE"/>
    <property type="match status" value="1"/>
</dbReference>
<dbReference type="PANTHER" id="PTHR43775:SF51">
    <property type="entry name" value="INACTIVE PHENOLPHTHIOCEROL SYNTHESIS POLYKETIDE SYNTHASE TYPE I PKS1-RELATED"/>
    <property type="match status" value="1"/>
</dbReference>
<dbReference type="Proteomes" id="UP000588098">
    <property type="component" value="Unassembled WGS sequence"/>
</dbReference>
<keyword evidence="2" id="KW-0597">Phosphoprotein</keyword>
<evidence type="ECO:0000256" key="2">
    <source>
        <dbReference type="ARBA" id="ARBA00022553"/>
    </source>
</evidence>
<dbReference type="InterPro" id="IPR009081">
    <property type="entry name" value="PP-bd_ACP"/>
</dbReference>
<comment type="caution">
    <text evidence="6">The sequence shown here is derived from an EMBL/GenBank/DDBJ whole genome shotgun (WGS) entry which is preliminary data.</text>
</comment>
<dbReference type="SUPFAM" id="SSF51735">
    <property type="entry name" value="NAD(P)-binding Rossmann-fold domains"/>
    <property type="match status" value="2"/>
</dbReference>
<dbReference type="Pfam" id="PF22953">
    <property type="entry name" value="SpnB_Rossmann"/>
    <property type="match status" value="1"/>
</dbReference>
<evidence type="ECO:0000256" key="4">
    <source>
        <dbReference type="ARBA" id="ARBA00023268"/>
    </source>
</evidence>
<dbReference type="InterPro" id="IPR050091">
    <property type="entry name" value="PKS_NRPS_Biosynth_Enz"/>
</dbReference>
<gene>
    <name evidence="6" type="ORF">FHS42_007538</name>
</gene>
<dbReference type="Pfam" id="PF00550">
    <property type="entry name" value="PP-binding"/>
    <property type="match status" value="1"/>
</dbReference>
<dbReference type="SMART" id="SM00822">
    <property type="entry name" value="PKS_KR"/>
    <property type="match status" value="1"/>
</dbReference>
<dbReference type="Pfam" id="PF08659">
    <property type="entry name" value="KR"/>
    <property type="match status" value="1"/>
</dbReference>
<organism evidence="6 7">
    <name type="scientific">Streptomyces zagrosensis</name>
    <dbReference type="NCBI Taxonomy" id="1042984"/>
    <lineage>
        <taxon>Bacteria</taxon>
        <taxon>Bacillati</taxon>
        <taxon>Actinomycetota</taxon>
        <taxon>Actinomycetes</taxon>
        <taxon>Kitasatosporales</taxon>
        <taxon>Streptomycetaceae</taxon>
        <taxon>Streptomyces</taxon>
    </lineage>
</organism>
<dbReference type="EMBL" id="JACHJL010000055">
    <property type="protein sequence ID" value="MBB5940440.1"/>
    <property type="molecule type" value="Genomic_DNA"/>
</dbReference>
<keyword evidence="3" id="KW-0808">Transferase</keyword>
<dbReference type="GO" id="GO:0031177">
    <property type="term" value="F:phosphopantetheine binding"/>
    <property type="evidence" value="ECO:0007669"/>
    <property type="project" value="InterPro"/>
</dbReference>
<keyword evidence="4" id="KW-0511">Multifunctional enzyme</keyword>
<dbReference type="CDD" id="cd08956">
    <property type="entry name" value="KR_3_FAS_SDR_x"/>
    <property type="match status" value="1"/>
</dbReference>
<dbReference type="PROSITE" id="PS50075">
    <property type="entry name" value="CARRIER"/>
    <property type="match status" value="1"/>
</dbReference>
<name>A0A7W9V2M3_9ACTN</name>
<dbReference type="Gene3D" id="1.10.1200.10">
    <property type="entry name" value="ACP-like"/>
    <property type="match status" value="1"/>
</dbReference>
<evidence type="ECO:0000313" key="6">
    <source>
        <dbReference type="EMBL" id="MBB5940440.1"/>
    </source>
</evidence>
<dbReference type="InterPro" id="IPR055123">
    <property type="entry name" value="SpnB-like_Rossmann"/>
</dbReference>
<proteinExistence type="predicted"/>
<protein>
    <submittedName>
        <fullName evidence="6">Acyl carrier protein</fullName>
    </submittedName>
</protein>
<dbReference type="SUPFAM" id="SSF47336">
    <property type="entry name" value="ACP-like"/>
    <property type="match status" value="1"/>
</dbReference>
<dbReference type="FunFam" id="1.10.1200.10:FF:000007">
    <property type="entry name" value="Probable polyketide synthase pks17"/>
    <property type="match status" value="1"/>
</dbReference>
<dbReference type="GO" id="GO:0004312">
    <property type="term" value="F:fatty acid synthase activity"/>
    <property type="evidence" value="ECO:0007669"/>
    <property type="project" value="TreeGrafter"/>
</dbReference>
<feature type="domain" description="Carrier" evidence="5">
    <location>
        <begin position="391"/>
        <end position="469"/>
    </location>
</feature>
<evidence type="ECO:0000259" key="5">
    <source>
        <dbReference type="PROSITE" id="PS50075"/>
    </source>
</evidence>
<evidence type="ECO:0000256" key="3">
    <source>
        <dbReference type="ARBA" id="ARBA00022679"/>
    </source>
</evidence>
<dbReference type="InterPro" id="IPR036291">
    <property type="entry name" value="NAD(P)-bd_dom_sf"/>
</dbReference>
<reference evidence="6 7" key="1">
    <citation type="submission" date="2020-08" db="EMBL/GenBank/DDBJ databases">
        <title>Genomic Encyclopedia of Type Strains, Phase III (KMG-III): the genomes of soil and plant-associated and newly described type strains.</title>
        <authorList>
            <person name="Whitman W."/>
        </authorList>
    </citation>
    <scope>NUCLEOTIDE SEQUENCE [LARGE SCALE GENOMIC DNA]</scope>
    <source>
        <strain evidence="6 7">CECT 8305</strain>
    </source>
</reference>
<dbReference type="AlphaFoldDB" id="A0A7W9V2M3"/>
<dbReference type="InterPro" id="IPR013968">
    <property type="entry name" value="PKS_KR"/>
</dbReference>
<evidence type="ECO:0000313" key="7">
    <source>
        <dbReference type="Proteomes" id="UP000588098"/>
    </source>
</evidence>
<dbReference type="SMART" id="SM01294">
    <property type="entry name" value="PKS_PP_betabranch"/>
    <property type="match status" value="1"/>
</dbReference>
<dbReference type="SMART" id="SM00823">
    <property type="entry name" value="PKS_PP"/>
    <property type="match status" value="1"/>
</dbReference>
<dbReference type="InterPro" id="IPR006162">
    <property type="entry name" value="Ppantetheine_attach_site"/>
</dbReference>
<accession>A0A7W9V2M3</accession>
<keyword evidence="1" id="KW-0596">Phosphopantetheine</keyword>
<keyword evidence="7" id="KW-1185">Reference proteome</keyword>